<feature type="signal peptide" evidence="6">
    <location>
        <begin position="1"/>
        <end position="18"/>
    </location>
</feature>
<dbReference type="CDD" id="cd07185">
    <property type="entry name" value="OmpA_C-like"/>
    <property type="match status" value="1"/>
</dbReference>
<sequence>MKKTITLLILMFNSYSFASSDLNYQLQQFCATPTLNTSYRTQVGEVTAIGFHRNGNMKVSQNSNNDKLITALMAIAQQVNIGKECMEFLDITQLIKSKEERELFARIYFDFDRQSLTQESKQILDNIAVKMIRHPYMIRLEGHTDAIGTKGYNYQLGLRRANSTADYLIDKGIADTQLVISSEGKTKPISSNKTAEGRKDNRRVDIY</sequence>
<dbReference type="SUPFAM" id="SSF103088">
    <property type="entry name" value="OmpA-like"/>
    <property type="match status" value="1"/>
</dbReference>
<dbReference type="InterPro" id="IPR006665">
    <property type="entry name" value="OmpA-like"/>
</dbReference>
<name>A0A2T3NPX9_9GAMM</name>
<dbReference type="PRINTS" id="PR01021">
    <property type="entry name" value="OMPADOMAIN"/>
</dbReference>
<comment type="subcellular location">
    <subcellularLocation>
        <location evidence="1">Cell outer membrane</location>
    </subcellularLocation>
</comment>
<dbReference type="PANTHER" id="PTHR30329:SF21">
    <property type="entry name" value="LIPOPROTEIN YIAD-RELATED"/>
    <property type="match status" value="1"/>
</dbReference>
<comment type="caution">
    <text evidence="8">The sequence shown here is derived from an EMBL/GenBank/DDBJ whole genome shotgun (WGS) entry which is preliminary data.</text>
</comment>
<feature type="region of interest" description="Disordered" evidence="5">
    <location>
        <begin position="186"/>
        <end position="207"/>
    </location>
</feature>
<evidence type="ECO:0000256" key="1">
    <source>
        <dbReference type="ARBA" id="ARBA00004442"/>
    </source>
</evidence>
<reference evidence="8 9" key="1">
    <citation type="submission" date="2018-01" db="EMBL/GenBank/DDBJ databases">
        <title>Whole genome sequencing of Histamine producing bacteria.</title>
        <authorList>
            <person name="Butler K."/>
        </authorList>
    </citation>
    <scope>NUCLEOTIDE SEQUENCE [LARGE SCALE GENOMIC DNA]</scope>
    <source>
        <strain evidence="8 9">DSM 100436</strain>
    </source>
</reference>
<dbReference type="InterPro" id="IPR050330">
    <property type="entry name" value="Bact_OuterMem_StrucFunc"/>
</dbReference>
<dbReference type="EMBL" id="PYMA01000011">
    <property type="protein sequence ID" value="PSW18334.1"/>
    <property type="molecule type" value="Genomic_DNA"/>
</dbReference>
<dbReference type="GO" id="GO:0009279">
    <property type="term" value="C:cell outer membrane"/>
    <property type="evidence" value="ECO:0007669"/>
    <property type="project" value="UniProtKB-SubCell"/>
</dbReference>
<proteinExistence type="predicted"/>
<dbReference type="RefSeq" id="WP_107272229.1">
    <property type="nucleotide sequence ID" value="NZ_PYMA01000011.1"/>
</dbReference>
<dbReference type="Gene3D" id="3.30.1330.60">
    <property type="entry name" value="OmpA-like domain"/>
    <property type="match status" value="1"/>
</dbReference>
<keyword evidence="2 4" id="KW-0472">Membrane</keyword>
<evidence type="ECO:0000259" key="7">
    <source>
        <dbReference type="PROSITE" id="PS51123"/>
    </source>
</evidence>
<dbReference type="Pfam" id="PF00691">
    <property type="entry name" value="OmpA"/>
    <property type="match status" value="1"/>
</dbReference>
<keyword evidence="9" id="KW-1185">Reference proteome</keyword>
<dbReference type="PROSITE" id="PS51123">
    <property type="entry name" value="OMPA_2"/>
    <property type="match status" value="1"/>
</dbReference>
<evidence type="ECO:0000313" key="8">
    <source>
        <dbReference type="EMBL" id="PSW18334.1"/>
    </source>
</evidence>
<dbReference type="PANTHER" id="PTHR30329">
    <property type="entry name" value="STATOR ELEMENT OF FLAGELLAR MOTOR COMPLEX"/>
    <property type="match status" value="1"/>
</dbReference>
<evidence type="ECO:0000256" key="5">
    <source>
        <dbReference type="SAM" id="MobiDB-lite"/>
    </source>
</evidence>
<feature type="domain" description="OmpA-like" evidence="7">
    <location>
        <begin position="96"/>
        <end position="207"/>
    </location>
</feature>
<accession>A0A2T3NPX9</accession>
<feature type="compositionally biased region" description="Basic and acidic residues" evidence="5">
    <location>
        <begin position="195"/>
        <end position="207"/>
    </location>
</feature>
<organism evidence="8 9">
    <name type="scientific">Photobacterium sanctipauli</name>
    <dbReference type="NCBI Taxonomy" id="1342794"/>
    <lineage>
        <taxon>Bacteria</taxon>
        <taxon>Pseudomonadati</taxon>
        <taxon>Pseudomonadota</taxon>
        <taxon>Gammaproteobacteria</taxon>
        <taxon>Vibrionales</taxon>
        <taxon>Vibrionaceae</taxon>
        <taxon>Photobacterium</taxon>
    </lineage>
</organism>
<dbReference type="Proteomes" id="UP000241771">
    <property type="component" value="Unassembled WGS sequence"/>
</dbReference>
<evidence type="ECO:0000256" key="6">
    <source>
        <dbReference type="SAM" id="SignalP"/>
    </source>
</evidence>
<dbReference type="InterPro" id="IPR036737">
    <property type="entry name" value="OmpA-like_sf"/>
</dbReference>
<feature type="chain" id="PRO_5015628803" description="OmpA-like domain-containing protein" evidence="6">
    <location>
        <begin position="19"/>
        <end position="207"/>
    </location>
</feature>
<protein>
    <recommendedName>
        <fullName evidence="7">OmpA-like domain-containing protein</fullName>
    </recommendedName>
</protein>
<keyword evidence="3" id="KW-0998">Cell outer membrane</keyword>
<evidence type="ECO:0000313" key="9">
    <source>
        <dbReference type="Proteomes" id="UP000241771"/>
    </source>
</evidence>
<evidence type="ECO:0000256" key="4">
    <source>
        <dbReference type="PROSITE-ProRule" id="PRU00473"/>
    </source>
</evidence>
<keyword evidence="6" id="KW-0732">Signal</keyword>
<evidence type="ECO:0000256" key="3">
    <source>
        <dbReference type="ARBA" id="ARBA00023237"/>
    </source>
</evidence>
<dbReference type="InterPro" id="IPR006664">
    <property type="entry name" value="OMP_bac"/>
</dbReference>
<evidence type="ECO:0000256" key="2">
    <source>
        <dbReference type="ARBA" id="ARBA00023136"/>
    </source>
</evidence>
<dbReference type="AlphaFoldDB" id="A0A2T3NPX9"/>
<gene>
    <name evidence="8" type="ORF">C9I98_16670</name>
</gene>